<dbReference type="EnsemblMetazoa" id="PPA22973.1">
    <property type="protein sequence ID" value="PPA22973.1"/>
    <property type="gene ID" value="WBGene00112527"/>
</dbReference>
<accession>A0A2A6CC37</accession>
<organism evidence="1 2">
    <name type="scientific">Pristionchus pacificus</name>
    <name type="common">Parasitic nematode worm</name>
    <dbReference type="NCBI Taxonomy" id="54126"/>
    <lineage>
        <taxon>Eukaryota</taxon>
        <taxon>Metazoa</taxon>
        <taxon>Ecdysozoa</taxon>
        <taxon>Nematoda</taxon>
        <taxon>Chromadorea</taxon>
        <taxon>Rhabditida</taxon>
        <taxon>Rhabditina</taxon>
        <taxon>Diplogasteromorpha</taxon>
        <taxon>Diplogasteroidea</taxon>
        <taxon>Neodiplogasteridae</taxon>
        <taxon>Pristionchus</taxon>
    </lineage>
</organism>
<accession>A0A8R1UGY4</accession>
<evidence type="ECO:0000313" key="1">
    <source>
        <dbReference type="EnsemblMetazoa" id="PPA22973.1"/>
    </source>
</evidence>
<dbReference type="AlphaFoldDB" id="A0A2A6CC37"/>
<reference evidence="1" key="2">
    <citation type="submission" date="2022-06" db="UniProtKB">
        <authorList>
            <consortium name="EnsemblMetazoa"/>
        </authorList>
    </citation>
    <scope>IDENTIFICATION</scope>
    <source>
        <strain evidence="1">PS312</strain>
    </source>
</reference>
<evidence type="ECO:0000313" key="2">
    <source>
        <dbReference type="Proteomes" id="UP000005239"/>
    </source>
</evidence>
<dbReference type="Proteomes" id="UP000005239">
    <property type="component" value="Unassembled WGS sequence"/>
</dbReference>
<protein>
    <submittedName>
        <fullName evidence="1">Uncharacterized protein</fullName>
    </submittedName>
</protein>
<reference evidence="2" key="1">
    <citation type="journal article" date="2008" name="Nat. Genet.">
        <title>The Pristionchus pacificus genome provides a unique perspective on nematode lifestyle and parasitism.</title>
        <authorList>
            <person name="Dieterich C."/>
            <person name="Clifton S.W."/>
            <person name="Schuster L.N."/>
            <person name="Chinwalla A."/>
            <person name="Delehaunty K."/>
            <person name="Dinkelacker I."/>
            <person name="Fulton L."/>
            <person name="Fulton R."/>
            <person name="Godfrey J."/>
            <person name="Minx P."/>
            <person name="Mitreva M."/>
            <person name="Roeseler W."/>
            <person name="Tian H."/>
            <person name="Witte H."/>
            <person name="Yang S.P."/>
            <person name="Wilson R.K."/>
            <person name="Sommer R.J."/>
        </authorList>
    </citation>
    <scope>NUCLEOTIDE SEQUENCE [LARGE SCALE GENOMIC DNA]</scope>
    <source>
        <strain evidence="2">PS312</strain>
    </source>
</reference>
<gene>
    <name evidence="1" type="primary">WBGene00112527</name>
</gene>
<name>A0A2A6CC37_PRIPA</name>
<proteinExistence type="predicted"/>
<keyword evidence="2" id="KW-1185">Reference proteome</keyword>
<sequence length="159" mass="18250">MSATRESTGNDWALLRHDSPIDRREDSGLVFSPASSFLVVSLRFVSFVTADWRSLAQCQRLRPADVLQQEADWRCSRTVAAIRSCCGMWRRISRESTTRWRNTKHMSNLAQKYMAIVMDRGKLGQHFSEEKVIPGQCANAERSDDRKYGENKTMGIPMF</sequence>